<dbReference type="EMBL" id="PVUE01000001">
    <property type="protein sequence ID" value="PRZ44318.1"/>
    <property type="molecule type" value="Genomic_DNA"/>
</dbReference>
<feature type="domain" description="AMP-binding enzyme C-terminal" evidence="4">
    <location>
        <begin position="443"/>
        <end position="516"/>
    </location>
</feature>
<sequence length="526" mass="56532">MQADLSGVDPLDINLAQRNVLGDLITRVAHTFPDRNALKGDDGTRTYRELDNVSNAVAHGILDLGVRHQEPVAMLMGNSCGFVEAFFGVAKSGAVALPINLAQSPADITYVLTDAAVETIIADSAFVPLLEQILPSLPLVARVIVAGIEQLPELPVEVADFDVLRAGDTTPPRVAIDDSDIVHCLYSSGTTSAPKGVLTRHSSVVTAILSTAIIIGHKWGDDHSVYPIILPLFHTTALDTLLLPILATGGTAIVFPGFEPLSYLKSLEEDKATHIMLLPNMYAILLGHEATEGLSFPDVRVAIYAMAPMPEARLKLLERLFPNAAAILGSGMTECVPPTVMQWPSHQAEKSGSWGAPVPSCEVQIVDADGSLLGRNETGEIVYRGPHVMRGYWNNADANTVTFRGGWMRTGDIGHIDDEGVVWFTDRAKDIVKSGGENVSSIEVERALLGNPAVLEAAVVGRADDRWGEAVTAVVVSNGNITEKELLAYCKEQLSGFKVPKKIEFVDELPKTATGKIQKHRLRLPA</sequence>
<dbReference type="FunFam" id="3.30.300.30:FF:000008">
    <property type="entry name" value="2,3-dihydroxybenzoate-AMP ligase"/>
    <property type="match status" value="1"/>
</dbReference>
<dbReference type="InterPro" id="IPR025110">
    <property type="entry name" value="AMP-bd_C"/>
</dbReference>
<evidence type="ECO:0000259" key="4">
    <source>
        <dbReference type="Pfam" id="PF13193"/>
    </source>
</evidence>
<protein>
    <submittedName>
        <fullName evidence="5">Acyl-CoA synthetase (AMP-forming)/AMP-acid ligase II</fullName>
    </submittedName>
</protein>
<reference evidence="5 6" key="1">
    <citation type="submission" date="2018-03" db="EMBL/GenBank/DDBJ databases">
        <title>Genomic Encyclopedia of Archaeal and Bacterial Type Strains, Phase II (KMG-II): from individual species to whole genera.</title>
        <authorList>
            <person name="Goeker M."/>
        </authorList>
    </citation>
    <scope>NUCLEOTIDE SEQUENCE [LARGE SCALE GENOMIC DNA]</scope>
    <source>
        <strain evidence="5 6">DSM 100065</strain>
    </source>
</reference>
<proteinExistence type="inferred from homology"/>
<dbReference type="Proteomes" id="UP000237752">
    <property type="component" value="Unassembled WGS sequence"/>
</dbReference>
<dbReference type="SUPFAM" id="SSF56801">
    <property type="entry name" value="Acetyl-CoA synthetase-like"/>
    <property type="match status" value="1"/>
</dbReference>
<dbReference type="InterPro" id="IPR000873">
    <property type="entry name" value="AMP-dep_synth/lig_dom"/>
</dbReference>
<dbReference type="InterPro" id="IPR045851">
    <property type="entry name" value="AMP-bd_C_sf"/>
</dbReference>
<evidence type="ECO:0000256" key="1">
    <source>
        <dbReference type="ARBA" id="ARBA00006432"/>
    </source>
</evidence>
<dbReference type="Gene3D" id="3.40.50.12780">
    <property type="entry name" value="N-terminal domain of ligase-like"/>
    <property type="match status" value="1"/>
</dbReference>
<dbReference type="AlphaFoldDB" id="A0A2T1A7K1"/>
<keyword evidence="2 5" id="KW-0436">Ligase</keyword>
<comment type="caution">
    <text evidence="5">The sequence shown here is derived from an EMBL/GenBank/DDBJ whole genome shotgun (WGS) entry which is preliminary data.</text>
</comment>
<dbReference type="Gene3D" id="3.30.300.30">
    <property type="match status" value="1"/>
</dbReference>
<name>A0A2T1A7K1_9ACTN</name>
<evidence type="ECO:0000256" key="2">
    <source>
        <dbReference type="ARBA" id="ARBA00022598"/>
    </source>
</evidence>
<dbReference type="RefSeq" id="WP_202862330.1">
    <property type="nucleotide sequence ID" value="NZ_PVUE01000001.1"/>
</dbReference>
<keyword evidence="6" id="KW-1185">Reference proteome</keyword>
<dbReference type="InterPro" id="IPR050237">
    <property type="entry name" value="ATP-dep_AMP-bd_enzyme"/>
</dbReference>
<gene>
    <name evidence="5" type="ORF">CLV47_101444</name>
</gene>
<evidence type="ECO:0000259" key="3">
    <source>
        <dbReference type="Pfam" id="PF00501"/>
    </source>
</evidence>
<dbReference type="Pfam" id="PF00501">
    <property type="entry name" value="AMP-binding"/>
    <property type="match status" value="1"/>
</dbReference>
<feature type="domain" description="AMP-dependent synthetase/ligase" evidence="3">
    <location>
        <begin position="27"/>
        <end position="393"/>
    </location>
</feature>
<comment type="similarity">
    <text evidence="1">Belongs to the ATP-dependent AMP-binding enzyme family.</text>
</comment>
<organism evidence="5 6">
    <name type="scientific">Antricoccus suffuscus</name>
    <dbReference type="NCBI Taxonomy" id="1629062"/>
    <lineage>
        <taxon>Bacteria</taxon>
        <taxon>Bacillati</taxon>
        <taxon>Actinomycetota</taxon>
        <taxon>Actinomycetes</taxon>
        <taxon>Geodermatophilales</taxon>
        <taxon>Antricoccaceae</taxon>
        <taxon>Antricoccus</taxon>
    </lineage>
</organism>
<dbReference type="PANTHER" id="PTHR43767:SF1">
    <property type="entry name" value="NONRIBOSOMAL PEPTIDE SYNTHASE PES1 (EUROFUNG)-RELATED"/>
    <property type="match status" value="1"/>
</dbReference>
<evidence type="ECO:0000313" key="5">
    <source>
        <dbReference type="EMBL" id="PRZ44318.1"/>
    </source>
</evidence>
<dbReference type="Pfam" id="PF13193">
    <property type="entry name" value="AMP-binding_C"/>
    <property type="match status" value="1"/>
</dbReference>
<dbReference type="PANTHER" id="PTHR43767">
    <property type="entry name" value="LONG-CHAIN-FATTY-ACID--COA LIGASE"/>
    <property type="match status" value="1"/>
</dbReference>
<dbReference type="GO" id="GO:0016878">
    <property type="term" value="F:acid-thiol ligase activity"/>
    <property type="evidence" value="ECO:0007669"/>
    <property type="project" value="UniProtKB-ARBA"/>
</dbReference>
<accession>A0A2T1A7K1</accession>
<dbReference type="InterPro" id="IPR042099">
    <property type="entry name" value="ANL_N_sf"/>
</dbReference>
<evidence type="ECO:0000313" key="6">
    <source>
        <dbReference type="Proteomes" id="UP000237752"/>
    </source>
</evidence>